<comment type="catalytic activity">
    <reaction evidence="4 5">
        <text>uridine(38/39/40) in tRNA = pseudouridine(38/39/40) in tRNA</text>
        <dbReference type="Rhea" id="RHEA:22376"/>
        <dbReference type="Rhea" id="RHEA-COMP:10085"/>
        <dbReference type="Rhea" id="RHEA-COMP:10087"/>
        <dbReference type="ChEBI" id="CHEBI:65314"/>
        <dbReference type="ChEBI" id="CHEBI:65315"/>
        <dbReference type="EC" id="5.4.99.12"/>
    </reaction>
</comment>
<evidence type="ECO:0000256" key="5">
    <source>
        <dbReference type="RuleBase" id="RU003792"/>
    </source>
</evidence>
<sequence>MKNIKLTIEYEGTNYSGWQKQENAITIQEKIEEAIEKATKEKVKLIGSGRTDGKVHALGQVANFLTSSNIPGEKYKYALKFLLPEDITIIESEEVDLKFHSRFDAIKKRYKYIVYNGELPRAIYRNFSYHVPYDIDIDEMFHASKYLIGTHDFATFMAANSDVNSTIRTIYNISIERNKDLIEFNIEGNSFLRNMVRIIVGTLLYVGYGKIKKQDIPKIILDRRREGAGPTAPPQGLFLEKVFYNP</sequence>
<comment type="subunit">
    <text evidence="4">Homodimer.</text>
</comment>
<proteinExistence type="inferred from homology"/>
<dbReference type="SUPFAM" id="SSF55120">
    <property type="entry name" value="Pseudouridine synthase"/>
    <property type="match status" value="1"/>
</dbReference>
<feature type="domain" description="Pseudouridine synthase I TruA alpha/beta" evidence="6">
    <location>
        <begin position="143"/>
        <end position="245"/>
    </location>
</feature>
<comment type="similarity">
    <text evidence="1 4 5">Belongs to the tRNA pseudouridine synthase TruA family.</text>
</comment>
<dbReference type="EMBL" id="JANGAC010000029">
    <property type="protein sequence ID" value="MCQ4925725.1"/>
    <property type="molecule type" value="Genomic_DNA"/>
</dbReference>
<dbReference type="Gene3D" id="3.30.70.660">
    <property type="entry name" value="Pseudouridine synthase I, catalytic domain, C-terminal subdomain"/>
    <property type="match status" value="1"/>
</dbReference>
<keyword evidence="2 4" id="KW-0819">tRNA processing</keyword>
<keyword evidence="8" id="KW-1185">Reference proteome</keyword>
<keyword evidence="3 4" id="KW-0413">Isomerase</keyword>
<dbReference type="EC" id="5.4.99.12" evidence="4"/>
<dbReference type="PIRSF" id="PIRSF001430">
    <property type="entry name" value="tRNA_psdUrid_synth"/>
    <property type="match status" value="1"/>
</dbReference>
<reference evidence="7 8" key="1">
    <citation type="submission" date="2022-06" db="EMBL/GenBank/DDBJ databases">
        <title>Isolation of gut microbiota from human fecal samples.</title>
        <authorList>
            <person name="Pamer E.G."/>
            <person name="Barat B."/>
            <person name="Waligurski E."/>
            <person name="Medina S."/>
            <person name="Paddock L."/>
            <person name="Mostad J."/>
        </authorList>
    </citation>
    <scope>NUCLEOTIDE SEQUENCE [LARGE SCALE GENOMIC DNA]</scope>
    <source>
        <strain evidence="7 8">DFI.7.95</strain>
    </source>
</reference>
<comment type="caution">
    <text evidence="4">Lacks conserved residue(s) required for the propagation of feature annotation.</text>
</comment>
<evidence type="ECO:0000259" key="6">
    <source>
        <dbReference type="Pfam" id="PF01416"/>
    </source>
</evidence>
<dbReference type="GO" id="GO:0160147">
    <property type="term" value="F:tRNA pseudouridine(38-40) synthase activity"/>
    <property type="evidence" value="ECO:0007669"/>
    <property type="project" value="UniProtKB-EC"/>
</dbReference>
<dbReference type="InterPro" id="IPR020094">
    <property type="entry name" value="TruA/RsuA/RluB/E/F_N"/>
</dbReference>
<dbReference type="InterPro" id="IPR020103">
    <property type="entry name" value="PsdUridine_synth_cat_dom_sf"/>
</dbReference>
<dbReference type="RefSeq" id="WP_256313111.1">
    <property type="nucleotide sequence ID" value="NZ_JANGAC010000029.1"/>
</dbReference>
<comment type="caution">
    <text evidence="7">The sequence shown here is derived from an EMBL/GenBank/DDBJ whole genome shotgun (WGS) entry which is preliminary data.</text>
</comment>
<gene>
    <name evidence="4 7" type="primary">truA</name>
    <name evidence="7" type="ORF">NE686_21720</name>
</gene>
<name>A0ABT1SHG2_9FIRM</name>
<comment type="function">
    <text evidence="4">Formation of pseudouridine at positions 38, 39 and 40 in the anticodon stem and loop of transfer RNAs.</text>
</comment>
<dbReference type="InterPro" id="IPR020095">
    <property type="entry name" value="PsdUridine_synth_TruA_C"/>
</dbReference>
<evidence type="ECO:0000256" key="1">
    <source>
        <dbReference type="ARBA" id="ARBA00009375"/>
    </source>
</evidence>
<feature type="domain" description="Pseudouridine synthase I TruA alpha/beta" evidence="6">
    <location>
        <begin position="8"/>
        <end position="104"/>
    </location>
</feature>
<evidence type="ECO:0000256" key="2">
    <source>
        <dbReference type="ARBA" id="ARBA00022694"/>
    </source>
</evidence>
<dbReference type="Proteomes" id="UP001524478">
    <property type="component" value="Unassembled WGS sequence"/>
</dbReference>
<feature type="active site" description="Nucleophile" evidence="4">
    <location>
        <position position="52"/>
    </location>
</feature>
<dbReference type="Pfam" id="PF01416">
    <property type="entry name" value="PseudoU_synth_1"/>
    <property type="match status" value="2"/>
</dbReference>
<dbReference type="CDD" id="cd02570">
    <property type="entry name" value="PseudoU_synth_EcTruA"/>
    <property type="match status" value="1"/>
</dbReference>
<dbReference type="InterPro" id="IPR001406">
    <property type="entry name" value="PsdUridine_synth_TruA"/>
</dbReference>
<dbReference type="Gene3D" id="3.30.70.580">
    <property type="entry name" value="Pseudouridine synthase I, catalytic domain, N-terminal subdomain"/>
    <property type="match status" value="1"/>
</dbReference>
<feature type="binding site" evidence="4">
    <location>
        <position position="110"/>
    </location>
    <ligand>
        <name>substrate</name>
    </ligand>
</feature>
<protein>
    <recommendedName>
        <fullName evidence="4">tRNA pseudouridine synthase A</fullName>
        <ecNumber evidence="4">5.4.99.12</ecNumber>
    </recommendedName>
    <alternativeName>
        <fullName evidence="4">tRNA pseudouridine(38-40) synthase</fullName>
    </alternativeName>
    <alternativeName>
        <fullName evidence="4">tRNA pseudouridylate synthase I</fullName>
    </alternativeName>
    <alternativeName>
        <fullName evidence="4">tRNA-uridine isomerase I</fullName>
    </alternativeName>
</protein>
<dbReference type="PANTHER" id="PTHR11142:SF0">
    <property type="entry name" value="TRNA PSEUDOURIDINE SYNTHASE-LIKE 1"/>
    <property type="match status" value="1"/>
</dbReference>
<dbReference type="HAMAP" id="MF_00171">
    <property type="entry name" value="TruA"/>
    <property type="match status" value="1"/>
</dbReference>
<evidence type="ECO:0000313" key="7">
    <source>
        <dbReference type="EMBL" id="MCQ4925725.1"/>
    </source>
</evidence>
<accession>A0ABT1SHG2</accession>
<evidence type="ECO:0000256" key="4">
    <source>
        <dbReference type="HAMAP-Rule" id="MF_00171"/>
    </source>
</evidence>
<dbReference type="NCBIfam" id="TIGR00071">
    <property type="entry name" value="hisT_truA"/>
    <property type="match status" value="1"/>
</dbReference>
<evidence type="ECO:0000313" key="8">
    <source>
        <dbReference type="Proteomes" id="UP001524478"/>
    </source>
</evidence>
<evidence type="ECO:0000256" key="3">
    <source>
        <dbReference type="ARBA" id="ARBA00023235"/>
    </source>
</evidence>
<dbReference type="InterPro" id="IPR020097">
    <property type="entry name" value="PsdUridine_synth_TruA_a/b_dom"/>
</dbReference>
<dbReference type="PANTHER" id="PTHR11142">
    <property type="entry name" value="PSEUDOURIDYLATE SYNTHASE"/>
    <property type="match status" value="1"/>
</dbReference>
<organism evidence="7 8">
    <name type="scientific">Tissierella carlieri</name>
    <dbReference type="NCBI Taxonomy" id="689904"/>
    <lineage>
        <taxon>Bacteria</taxon>
        <taxon>Bacillati</taxon>
        <taxon>Bacillota</taxon>
        <taxon>Tissierellia</taxon>
        <taxon>Tissierellales</taxon>
        <taxon>Tissierellaceae</taxon>
        <taxon>Tissierella</taxon>
    </lineage>
</organism>